<protein>
    <submittedName>
        <fullName evidence="2">Uncharacterized protein</fullName>
    </submittedName>
</protein>
<organism evidence="2 3">
    <name type="scientific">Ilex paraguariensis</name>
    <name type="common">yerba mate</name>
    <dbReference type="NCBI Taxonomy" id="185542"/>
    <lineage>
        <taxon>Eukaryota</taxon>
        <taxon>Viridiplantae</taxon>
        <taxon>Streptophyta</taxon>
        <taxon>Embryophyta</taxon>
        <taxon>Tracheophyta</taxon>
        <taxon>Spermatophyta</taxon>
        <taxon>Magnoliopsida</taxon>
        <taxon>eudicotyledons</taxon>
        <taxon>Gunneridae</taxon>
        <taxon>Pentapetalae</taxon>
        <taxon>asterids</taxon>
        <taxon>campanulids</taxon>
        <taxon>Aquifoliales</taxon>
        <taxon>Aquifoliaceae</taxon>
        <taxon>Ilex</taxon>
    </lineage>
</organism>
<keyword evidence="3" id="KW-1185">Reference proteome</keyword>
<proteinExistence type="predicted"/>
<accession>A0ABC8R982</accession>
<evidence type="ECO:0000313" key="2">
    <source>
        <dbReference type="EMBL" id="CAK9140747.1"/>
    </source>
</evidence>
<gene>
    <name evidence="2" type="ORF">ILEXP_LOCUS8260</name>
</gene>
<name>A0ABC8R982_9AQUA</name>
<feature type="signal peptide" evidence="1">
    <location>
        <begin position="1"/>
        <end position="38"/>
    </location>
</feature>
<dbReference type="AlphaFoldDB" id="A0ABC8R982"/>
<dbReference type="EMBL" id="CAUOFW020001070">
    <property type="protein sequence ID" value="CAK9140747.1"/>
    <property type="molecule type" value="Genomic_DNA"/>
</dbReference>
<evidence type="ECO:0000256" key="1">
    <source>
        <dbReference type="SAM" id="SignalP"/>
    </source>
</evidence>
<comment type="caution">
    <text evidence="2">The sequence shown here is derived from an EMBL/GenBank/DDBJ whole genome shotgun (WGS) entry which is preliminary data.</text>
</comment>
<reference evidence="2 3" key="1">
    <citation type="submission" date="2024-02" db="EMBL/GenBank/DDBJ databases">
        <authorList>
            <person name="Vignale AGUSTIN F."/>
            <person name="Sosa J E."/>
            <person name="Modenutti C."/>
        </authorList>
    </citation>
    <scope>NUCLEOTIDE SEQUENCE [LARGE SCALE GENOMIC DNA]</scope>
</reference>
<sequence length="556" mass="63340">MRNEEAVVAHRSSPPWTALQMLLLAMLFVSSLIQTIDSESDGIESVQWQIINKLNFSSQIRLHSCILFMVTVPWSGESRSLKKDIIHAVSNQQDKFGTLKLMLLYRNSERMLADALGATEGITILYYHHSLSYRYRGRLRAQNILSSAHYLMSLRPEEMPLKSLNTPEDLKTFLESTDKALLLLEFCGWTPRLLAKGKSNETENIYGFNGETNGTVAGEGKKNQKGMENEKMNCGVDIGFSGIPWLREFTLVNESAFLKAENMTPDSGVSCSFEEFHRFESFLSKFMVVAREFFLPPERLRFGLVPERSLISSLGIAESSSWLLIQYSSQCPSCSKVLREGDDLRSFLETQTPLVTEASLSVVLFNHYLLIQLLFKVFQSGDYCLIVAQSCCLRIQVQYNVHSTSSIPKNINHYANRVGYNCYPQFIDNNPNDEVIGSPCYCGYALKSGTRSPTLFQACFQPENQNIHKSPHEREDEEVYHLDCHVMIEQKLYWLEMDENSWGNTVIFKWNGYGSICVSLDLGSVNWLEEVMAESIRWNSCKTFSRQCRSKSSCFG</sequence>
<dbReference type="Proteomes" id="UP001642360">
    <property type="component" value="Unassembled WGS sequence"/>
</dbReference>
<keyword evidence="1" id="KW-0732">Signal</keyword>
<evidence type="ECO:0000313" key="3">
    <source>
        <dbReference type="Proteomes" id="UP001642360"/>
    </source>
</evidence>
<feature type="chain" id="PRO_5044892019" evidence="1">
    <location>
        <begin position="39"/>
        <end position="556"/>
    </location>
</feature>